<protein>
    <submittedName>
        <fullName evidence="1">Crotonobetainyl-CoA:carnitine CoA-transferase CaiB</fullName>
    </submittedName>
</protein>
<sequence length="347" mass="38967">MKKALEGIKILDLSRLVPGPFATRQLMQMGAEVTKVEHPQKPEIIRMIPPFENGVSAAYRMMNDGKDIRQIAYDTAIGKDMVYELAAAADVLVESFRPGVMADLGFSYETLRELNPQLIYISATGYGQSGPYAHQAGHDLNFMALSGLLLLNKMQHEITIPTFQLADIYGGTDQIVQAVLAGILERQKTQTGAWYDISITEATLPMAALAASAAWHKTEIATDMLSGNLPNYTVYKCRDNRHLVFAGLEAKFWRIFCELIDKPGWAVIASTELANRPDIKNELTEFFKTKTRAEWLSFFEDYDICISPVLTVQETLEDPHFKARGIFQYDKDAKIPEGWHLGVRKIK</sequence>
<evidence type="ECO:0000313" key="2">
    <source>
        <dbReference type="Proteomes" id="UP000192980"/>
    </source>
</evidence>
<dbReference type="OrthoDB" id="9797653at2"/>
<dbReference type="InterPro" id="IPR003673">
    <property type="entry name" value="CoA-Trfase_fam_III"/>
</dbReference>
<dbReference type="AlphaFoldDB" id="A0A1X7KN15"/>
<dbReference type="EMBL" id="FXAU01000006">
    <property type="protein sequence ID" value="SMG42739.1"/>
    <property type="molecule type" value="Genomic_DNA"/>
</dbReference>
<reference evidence="1 2" key="1">
    <citation type="submission" date="2017-04" db="EMBL/GenBank/DDBJ databases">
        <authorList>
            <person name="Afonso C.L."/>
            <person name="Miller P.J."/>
            <person name="Scott M.A."/>
            <person name="Spackman E."/>
            <person name="Goraichik I."/>
            <person name="Dimitrov K.M."/>
            <person name="Suarez D.L."/>
            <person name="Swayne D.E."/>
        </authorList>
    </citation>
    <scope>NUCLEOTIDE SEQUENCE [LARGE SCALE GENOMIC DNA]</scope>
    <source>
        <strain evidence="1 2">DSM 22418</strain>
    </source>
</reference>
<dbReference type="InterPro" id="IPR050509">
    <property type="entry name" value="CoA-transferase_III"/>
</dbReference>
<evidence type="ECO:0000313" key="1">
    <source>
        <dbReference type="EMBL" id="SMG42739.1"/>
    </source>
</evidence>
<dbReference type="Proteomes" id="UP000192980">
    <property type="component" value="Unassembled WGS sequence"/>
</dbReference>
<name>A0A1X7KN15_9SPHI</name>
<organism evidence="1 2">
    <name type="scientific">Sphingobacterium psychroaquaticum</name>
    <dbReference type="NCBI Taxonomy" id="561061"/>
    <lineage>
        <taxon>Bacteria</taxon>
        <taxon>Pseudomonadati</taxon>
        <taxon>Bacteroidota</taxon>
        <taxon>Sphingobacteriia</taxon>
        <taxon>Sphingobacteriales</taxon>
        <taxon>Sphingobacteriaceae</taxon>
        <taxon>Sphingobacterium</taxon>
    </lineage>
</organism>
<gene>
    <name evidence="1" type="ORF">SAMN05660862_3040</name>
</gene>
<dbReference type="PANTHER" id="PTHR48228">
    <property type="entry name" value="SUCCINYL-COA--D-CITRAMALATE COA-TRANSFERASE"/>
    <property type="match status" value="1"/>
</dbReference>
<dbReference type="Gene3D" id="3.30.1540.10">
    <property type="entry name" value="formyl-coa transferase, domain 3"/>
    <property type="match status" value="1"/>
</dbReference>
<dbReference type="PANTHER" id="PTHR48228:SF5">
    <property type="entry name" value="ALPHA-METHYLACYL-COA RACEMASE"/>
    <property type="match status" value="1"/>
</dbReference>
<keyword evidence="1" id="KW-0808">Transferase</keyword>
<dbReference type="InterPro" id="IPR023606">
    <property type="entry name" value="CoA-Trfase_III_dom_1_sf"/>
</dbReference>
<dbReference type="InterPro" id="IPR044855">
    <property type="entry name" value="CoA-Trfase_III_dom3_sf"/>
</dbReference>
<keyword evidence="2" id="KW-1185">Reference proteome</keyword>
<dbReference type="Gene3D" id="3.40.50.10540">
    <property type="entry name" value="Crotonobetainyl-coa:carnitine coa-transferase, domain 1"/>
    <property type="match status" value="1"/>
</dbReference>
<dbReference type="GO" id="GO:0016740">
    <property type="term" value="F:transferase activity"/>
    <property type="evidence" value="ECO:0007669"/>
    <property type="project" value="UniProtKB-KW"/>
</dbReference>
<proteinExistence type="predicted"/>
<dbReference type="Pfam" id="PF02515">
    <property type="entry name" value="CoA_transf_3"/>
    <property type="match status" value="1"/>
</dbReference>
<dbReference type="STRING" id="561061.SAMN05660862_3040"/>
<dbReference type="RefSeq" id="WP_085473757.1">
    <property type="nucleotide sequence ID" value="NZ_FXAU01000006.1"/>
</dbReference>
<accession>A0A1X7KN15</accession>
<dbReference type="SUPFAM" id="SSF89796">
    <property type="entry name" value="CoA-transferase family III (CaiB/BaiF)"/>
    <property type="match status" value="1"/>
</dbReference>